<evidence type="ECO:0000313" key="12">
    <source>
        <dbReference type="EMBL" id="MBA8814295.1"/>
    </source>
</evidence>
<evidence type="ECO:0000313" key="11">
    <source>
        <dbReference type="EMBL" id="GEK83235.1"/>
    </source>
</evidence>
<dbReference type="SUPFAM" id="SSF52317">
    <property type="entry name" value="Class I glutamine amidotransferase-like"/>
    <property type="match status" value="1"/>
</dbReference>
<dbReference type="Pfam" id="PF08532">
    <property type="entry name" value="Glyco_hydro_42M"/>
    <property type="match status" value="1"/>
</dbReference>
<evidence type="ECO:0000256" key="1">
    <source>
        <dbReference type="ARBA" id="ARBA00001412"/>
    </source>
</evidence>
<keyword evidence="4 6" id="KW-0378">Hydrolase</keyword>
<evidence type="ECO:0000313" key="13">
    <source>
        <dbReference type="Proteomes" id="UP000321154"/>
    </source>
</evidence>
<dbReference type="InterPro" id="IPR013529">
    <property type="entry name" value="Glyco_hydro_42_N"/>
</dbReference>
<dbReference type="GO" id="GO:0009341">
    <property type="term" value="C:beta-galactosidase complex"/>
    <property type="evidence" value="ECO:0007669"/>
    <property type="project" value="InterPro"/>
</dbReference>
<dbReference type="InterPro" id="IPR029062">
    <property type="entry name" value="Class_I_gatase-like"/>
</dbReference>
<dbReference type="Gene3D" id="3.40.50.880">
    <property type="match status" value="1"/>
</dbReference>
<name>A0A7W3JK39_9MICO</name>
<dbReference type="Gene3D" id="3.20.20.80">
    <property type="entry name" value="Glycosidases"/>
    <property type="match status" value="1"/>
</dbReference>
<dbReference type="CDD" id="cd03143">
    <property type="entry name" value="A4_beta-galactosidase_middle_domain"/>
    <property type="match status" value="1"/>
</dbReference>
<dbReference type="EC" id="3.2.1.23" evidence="3 6"/>
<sequence length="675" mass="73213">MSVVRGADRVLFGGDYNPEQWPESVWHDDVRLMAAAGVNTVTLGVFSWSSIEPREGEYDFGWLDRVIDLMHVNGIGVVLATPTASPPPWFTRAHPEALNRTADGVQLVHGSRDVYDPSAEAYREAARRVATALGERYGRHEAVVAWHVHNEYGSVSYGPATDRRFRDWLQAKYGDLGRLNDAWWSAFWSQRYAQWDEILAPQATQYLPNPSQMLDFRRFSAEVLLECYREQARILRGLSPDVPLTTNFMLPTWLHFDHWAFGAEVDFVSIDHYSDSPGVEGAAHAAFGADQARSFARGRPWLLMEQGANVTQVPGRMLVKEPGEVIRTSLQHVARGSDGALFFQWRAPLAGAEVFHSSMVPHSGADSRAFREMTELGRVLGLLTDVVAPPRGPAGRVVTPRVAIAWEPDSWWAVESVSLPSDHFSLLASVRRAHRELWFAGVSADLVRLDDDPAELAAYDLLLVPSQLLATDEQAAGLDAWVQRGGHAVVWCFSGTVDADLHVRPGGYSGAFAETLGIRVEEPHPLPKGARVAIEGGGSAHDWTEHVELRGASVVTRYAEGVLAGEPAITEHRRGEGLATYVSAELDDASFTALVASALAAAGVEAEAPGAGGGMEVVRRHTATGTVVVAINHTAESRTVALAGTSLLGAGEALEGGIPVPPGAFVVLREPPLPA</sequence>
<dbReference type="SUPFAM" id="SSF51445">
    <property type="entry name" value="(Trans)glycosidases"/>
    <property type="match status" value="1"/>
</dbReference>
<dbReference type="AlphaFoldDB" id="A0A7W3JK39"/>
<dbReference type="OrthoDB" id="9800974at2"/>
<dbReference type="InterPro" id="IPR003476">
    <property type="entry name" value="Glyco_hydro_42"/>
</dbReference>
<comment type="catalytic activity">
    <reaction evidence="1 6">
        <text>Hydrolysis of terminal non-reducing beta-D-galactose residues in beta-D-galactosides.</text>
        <dbReference type="EC" id="3.2.1.23"/>
    </reaction>
</comment>
<dbReference type="PANTHER" id="PTHR36447:SF1">
    <property type="entry name" value="BETA-GALACTOSIDASE GANA"/>
    <property type="match status" value="1"/>
</dbReference>
<evidence type="ECO:0000256" key="5">
    <source>
        <dbReference type="ARBA" id="ARBA00023295"/>
    </source>
</evidence>
<evidence type="ECO:0000259" key="10">
    <source>
        <dbReference type="Pfam" id="PF08532"/>
    </source>
</evidence>
<evidence type="ECO:0000256" key="2">
    <source>
        <dbReference type="ARBA" id="ARBA00005940"/>
    </source>
</evidence>
<dbReference type="EMBL" id="BJUV01000013">
    <property type="protein sequence ID" value="GEK83235.1"/>
    <property type="molecule type" value="Genomic_DNA"/>
</dbReference>
<dbReference type="GO" id="GO:0005975">
    <property type="term" value="P:carbohydrate metabolic process"/>
    <property type="evidence" value="ECO:0007669"/>
    <property type="project" value="InterPro"/>
</dbReference>
<evidence type="ECO:0000256" key="4">
    <source>
        <dbReference type="ARBA" id="ARBA00022801"/>
    </source>
</evidence>
<dbReference type="RefSeq" id="WP_146854686.1">
    <property type="nucleotide sequence ID" value="NZ_BAAAHR010000007.1"/>
</dbReference>
<dbReference type="EMBL" id="JACGWW010000003">
    <property type="protein sequence ID" value="MBA8814295.1"/>
    <property type="molecule type" value="Genomic_DNA"/>
</dbReference>
<evidence type="ECO:0000313" key="14">
    <source>
        <dbReference type="Proteomes" id="UP000522688"/>
    </source>
</evidence>
<comment type="caution">
    <text evidence="12">The sequence shown here is derived from an EMBL/GenBank/DDBJ whole genome shotgun (WGS) entry which is preliminary data.</text>
</comment>
<dbReference type="PANTHER" id="PTHR36447">
    <property type="entry name" value="BETA-GALACTOSIDASE GANA"/>
    <property type="match status" value="1"/>
</dbReference>
<evidence type="ECO:0000256" key="8">
    <source>
        <dbReference type="PIRSR" id="PIRSR001084-2"/>
    </source>
</evidence>
<evidence type="ECO:0000256" key="7">
    <source>
        <dbReference type="PIRSR" id="PIRSR001084-1"/>
    </source>
</evidence>
<feature type="domain" description="Beta-galactosidase trimerisation" evidence="10">
    <location>
        <begin position="401"/>
        <end position="604"/>
    </location>
</feature>
<feature type="active site" description="Proton donor" evidence="7">
    <location>
        <position position="151"/>
    </location>
</feature>
<keyword evidence="5 6" id="KW-0326">Glycosidase</keyword>
<evidence type="ECO:0000256" key="3">
    <source>
        <dbReference type="ARBA" id="ARBA00012756"/>
    </source>
</evidence>
<gene>
    <name evidence="12" type="ORF">FB463_002561</name>
    <name evidence="11" type="ORF">FFA01_15440</name>
</gene>
<dbReference type="Proteomes" id="UP000321154">
    <property type="component" value="Unassembled WGS sequence"/>
</dbReference>
<evidence type="ECO:0000259" key="9">
    <source>
        <dbReference type="Pfam" id="PF02449"/>
    </source>
</evidence>
<dbReference type="GO" id="GO:0004565">
    <property type="term" value="F:beta-galactosidase activity"/>
    <property type="evidence" value="ECO:0007669"/>
    <property type="project" value="UniProtKB-EC"/>
</dbReference>
<dbReference type="Pfam" id="PF02449">
    <property type="entry name" value="Glyco_hydro_42"/>
    <property type="match status" value="1"/>
</dbReference>
<proteinExistence type="inferred from homology"/>
<organism evidence="12 14">
    <name type="scientific">Frigoribacterium faeni</name>
    <dbReference type="NCBI Taxonomy" id="145483"/>
    <lineage>
        <taxon>Bacteria</taxon>
        <taxon>Bacillati</taxon>
        <taxon>Actinomycetota</taxon>
        <taxon>Actinomycetes</taxon>
        <taxon>Micrococcales</taxon>
        <taxon>Microbacteriaceae</taxon>
        <taxon>Frigoribacterium</taxon>
    </lineage>
</organism>
<evidence type="ECO:0000256" key="6">
    <source>
        <dbReference type="PIRNR" id="PIRNR001084"/>
    </source>
</evidence>
<feature type="domain" description="Glycoside hydrolase family 42 N-terminal" evidence="9">
    <location>
        <begin position="15"/>
        <end position="380"/>
    </location>
</feature>
<feature type="binding site" evidence="8">
    <location>
        <position position="150"/>
    </location>
    <ligand>
        <name>substrate</name>
    </ligand>
</feature>
<feature type="binding site" evidence="8">
    <location>
        <position position="112"/>
    </location>
    <ligand>
        <name>substrate</name>
    </ligand>
</feature>
<reference evidence="11 13" key="1">
    <citation type="submission" date="2019-07" db="EMBL/GenBank/DDBJ databases">
        <title>Whole genome shotgun sequence of Frigoribacterium faeni NBRC 103066.</title>
        <authorList>
            <person name="Hosoyama A."/>
            <person name="Uohara A."/>
            <person name="Ohji S."/>
            <person name="Ichikawa N."/>
        </authorList>
    </citation>
    <scope>NUCLEOTIDE SEQUENCE [LARGE SCALE GENOMIC DNA]</scope>
    <source>
        <strain evidence="11 13">NBRC 103066</strain>
    </source>
</reference>
<reference evidence="12 14" key="2">
    <citation type="submission" date="2020-07" db="EMBL/GenBank/DDBJ databases">
        <title>Sequencing the genomes of 1000 actinobacteria strains.</title>
        <authorList>
            <person name="Klenk H.-P."/>
        </authorList>
    </citation>
    <scope>NUCLEOTIDE SEQUENCE [LARGE SCALE GENOMIC DNA]</scope>
    <source>
        <strain evidence="12 14">DSM 10309</strain>
    </source>
</reference>
<protein>
    <recommendedName>
        <fullName evidence="3 6">Beta-galactosidase</fullName>
        <shortName evidence="6">Beta-gal</shortName>
        <ecNumber evidence="3 6">3.2.1.23</ecNumber>
    </recommendedName>
</protein>
<dbReference type="Proteomes" id="UP000522688">
    <property type="component" value="Unassembled WGS sequence"/>
</dbReference>
<keyword evidence="13" id="KW-1185">Reference proteome</keyword>
<dbReference type="InterPro" id="IPR017853">
    <property type="entry name" value="GH"/>
</dbReference>
<comment type="similarity">
    <text evidence="2 6">Belongs to the glycosyl hydrolase 42 family.</text>
</comment>
<dbReference type="PIRSF" id="PIRSF001084">
    <property type="entry name" value="B-galactosidase"/>
    <property type="match status" value="1"/>
</dbReference>
<dbReference type="InterPro" id="IPR013738">
    <property type="entry name" value="Beta_galactosidase_Trimer"/>
</dbReference>
<accession>A0A7W3JK39</accession>
<feature type="active site" description="Nucleophile" evidence="7">
    <location>
        <position position="305"/>
    </location>
</feature>